<feature type="transmembrane region" description="Helical" evidence="1">
    <location>
        <begin position="431"/>
        <end position="450"/>
    </location>
</feature>
<proteinExistence type="predicted"/>
<feature type="transmembrane region" description="Helical" evidence="1">
    <location>
        <begin position="30"/>
        <end position="46"/>
    </location>
</feature>
<keyword evidence="1" id="KW-0812">Transmembrane</keyword>
<keyword evidence="1" id="KW-0472">Membrane</keyword>
<feature type="transmembrane region" description="Helical" evidence="1">
    <location>
        <begin position="346"/>
        <end position="376"/>
    </location>
</feature>
<gene>
    <name evidence="2" type="ORF">NVS89_02830</name>
</gene>
<accession>A0A9X2T2N8</accession>
<keyword evidence="3" id="KW-1185">Reference proteome</keyword>
<dbReference type="EMBL" id="JANTHZ010000001">
    <property type="protein sequence ID" value="MCS0494016.1"/>
    <property type="molecule type" value="Genomic_DNA"/>
</dbReference>
<sequence length="452" mass="47365">MFRSLTRLLILVMCLATVAAAVSGRVAVGNVAIAAGLGVVVLQWLRVSTLARLFTLVAVAAGAFIVVAYPGEREQLRTALLQGVSFASFMSVLGLMRYPVRTSAIIKRAAGSLLSFPASRRYAAVNIGSHFLSLLFNVGIIRMIGDLLSHADHTAEMRLQRRDLLLAGMRGAVLMTIWSPMGLGFAIVTTSVVGLNAVPFLALACATALTILLVTCVVAGRAGTLPLGVAAPGTGTDPVPLLVVMGASALLLALTVGLHVSSGLSSTISTIIVLPLFALFWLVVEPPTPAPPLLRRIWEMTHGIEDMRTEATVLMSANVIGAAISIVVRHQSFWDALQHGHYPPSLLLILCLVLIPLAGAAFIPHTILVVLLAQLLGPSTLGLEHPMMVGLTLTLGWALGTSASPISVMSLTTGALTGTPSYVVGFIWNRGFVMTVFGCAVLALSALYMLGG</sequence>
<feature type="transmembrane region" description="Helical" evidence="1">
    <location>
        <begin position="388"/>
        <end position="411"/>
    </location>
</feature>
<dbReference type="AlphaFoldDB" id="A0A9X2T2N8"/>
<dbReference type="RefSeq" id="WP_258730966.1">
    <property type="nucleotide sequence ID" value="NZ_JANTHZ010000001.1"/>
</dbReference>
<evidence type="ECO:0000256" key="1">
    <source>
        <dbReference type="SAM" id="Phobius"/>
    </source>
</evidence>
<protein>
    <submittedName>
        <fullName evidence="2">Uncharacterized protein</fullName>
    </submittedName>
</protein>
<feature type="transmembrane region" description="Helical" evidence="1">
    <location>
        <begin position="200"/>
        <end position="220"/>
    </location>
</feature>
<feature type="transmembrane region" description="Helical" evidence="1">
    <location>
        <begin position="83"/>
        <end position="100"/>
    </location>
</feature>
<dbReference type="Proteomes" id="UP001151088">
    <property type="component" value="Unassembled WGS sequence"/>
</dbReference>
<evidence type="ECO:0000313" key="2">
    <source>
        <dbReference type="EMBL" id="MCS0494016.1"/>
    </source>
</evidence>
<feature type="transmembrane region" description="Helical" evidence="1">
    <location>
        <begin position="121"/>
        <end position="144"/>
    </location>
</feature>
<evidence type="ECO:0000313" key="3">
    <source>
        <dbReference type="Proteomes" id="UP001151088"/>
    </source>
</evidence>
<organism evidence="2 3">
    <name type="scientific">Ancylobacter mangrovi</name>
    <dbReference type="NCBI Taxonomy" id="2972472"/>
    <lineage>
        <taxon>Bacteria</taxon>
        <taxon>Pseudomonadati</taxon>
        <taxon>Pseudomonadota</taxon>
        <taxon>Alphaproteobacteria</taxon>
        <taxon>Hyphomicrobiales</taxon>
        <taxon>Xanthobacteraceae</taxon>
        <taxon>Ancylobacter</taxon>
    </lineage>
</organism>
<feature type="transmembrane region" description="Helical" evidence="1">
    <location>
        <begin position="267"/>
        <end position="284"/>
    </location>
</feature>
<name>A0A9X2T2N8_9HYPH</name>
<reference evidence="2" key="1">
    <citation type="submission" date="2022-08" db="EMBL/GenBank/DDBJ databases">
        <authorList>
            <person name="Li F."/>
        </authorList>
    </citation>
    <scope>NUCLEOTIDE SEQUENCE</scope>
    <source>
        <strain evidence="2">MQZ15Z-1</strain>
    </source>
</reference>
<feature type="transmembrane region" description="Helical" evidence="1">
    <location>
        <begin position="164"/>
        <end position="188"/>
    </location>
</feature>
<comment type="caution">
    <text evidence="2">The sequence shown here is derived from an EMBL/GenBank/DDBJ whole genome shotgun (WGS) entry which is preliminary data.</text>
</comment>
<keyword evidence="1" id="KW-1133">Transmembrane helix</keyword>
<feature type="transmembrane region" description="Helical" evidence="1">
    <location>
        <begin position="53"/>
        <end position="71"/>
    </location>
</feature>
<feature type="transmembrane region" description="Helical" evidence="1">
    <location>
        <begin position="240"/>
        <end position="260"/>
    </location>
</feature>